<dbReference type="Pfam" id="PF00528">
    <property type="entry name" value="BPD_transp_1"/>
    <property type="match status" value="1"/>
</dbReference>
<feature type="transmembrane region" description="Helical" evidence="7">
    <location>
        <begin position="131"/>
        <end position="157"/>
    </location>
</feature>
<feature type="transmembrane region" description="Helical" evidence="7">
    <location>
        <begin position="177"/>
        <end position="197"/>
    </location>
</feature>
<dbReference type="RefSeq" id="WP_093578100.1">
    <property type="nucleotide sequence ID" value="NZ_FPBA01000002.1"/>
</dbReference>
<feature type="transmembrane region" description="Helical" evidence="7">
    <location>
        <begin position="281"/>
        <end position="307"/>
    </location>
</feature>
<keyword evidence="5 7" id="KW-1133">Transmembrane helix</keyword>
<evidence type="ECO:0000313" key="9">
    <source>
        <dbReference type="EMBL" id="SFT43706.1"/>
    </source>
</evidence>
<feature type="domain" description="ABC transmembrane type-1" evidence="8">
    <location>
        <begin position="95"/>
        <end position="300"/>
    </location>
</feature>
<sequence length="314" mass="33724">MIRMVARRLLALVPLVFLVTLLVWGLVLVIPGDQALAIAGDSATPEQVEAIREDLGLDDPVPVRYGRWLAAAVQGDLGTSLYTSYSVTDALADRLPVTLSLVFVSFALAVVVGTAIGMLAANQKGRLTDRLLTVTTSVGLAVPNFWLGLLLVTFFALKLEWFPSGGYVPFTEDPAGWLRSITLPAVTLATAVAAELARQMRASMSDVLERDFIRTHRAKGLRPATIVRRYALKNAAMPVITVAGLQIARLFGLATIVEIIFNLNGVGALAVDAVFDRDIPVIQGCVLLITVIVLLVNLVVDVSYGLVNPKVRAQ</sequence>
<feature type="transmembrane region" description="Helical" evidence="7">
    <location>
        <begin position="235"/>
        <end position="261"/>
    </location>
</feature>
<gene>
    <name evidence="9" type="ORF">SAMN05660657_00776</name>
</gene>
<proteinExistence type="inferred from homology"/>
<dbReference type="Pfam" id="PF19300">
    <property type="entry name" value="BPD_transp_1_N"/>
    <property type="match status" value="1"/>
</dbReference>
<dbReference type="Proteomes" id="UP000199546">
    <property type="component" value="Unassembled WGS sequence"/>
</dbReference>
<dbReference type="InterPro" id="IPR045621">
    <property type="entry name" value="BPD_transp_1_N"/>
</dbReference>
<accession>A0A1I6XZV2</accession>
<dbReference type="PANTHER" id="PTHR43163:SF6">
    <property type="entry name" value="DIPEPTIDE TRANSPORT SYSTEM PERMEASE PROTEIN DPPB-RELATED"/>
    <property type="match status" value="1"/>
</dbReference>
<dbReference type="InterPro" id="IPR000515">
    <property type="entry name" value="MetI-like"/>
</dbReference>
<dbReference type="GO" id="GO:0055085">
    <property type="term" value="P:transmembrane transport"/>
    <property type="evidence" value="ECO:0007669"/>
    <property type="project" value="InterPro"/>
</dbReference>
<keyword evidence="2 7" id="KW-0813">Transport</keyword>
<evidence type="ECO:0000256" key="1">
    <source>
        <dbReference type="ARBA" id="ARBA00004651"/>
    </source>
</evidence>
<dbReference type="Gene3D" id="1.10.3720.10">
    <property type="entry name" value="MetI-like"/>
    <property type="match status" value="1"/>
</dbReference>
<dbReference type="EMBL" id="FPBA01000002">
    <property type="protein sequence ID" value="SFT43706.1"/>
    <property type="molecule type" value="Genomic_DNA"/>
</dbReference>
<dbReference type="PROSITE" id="PS50928">
    <property type="entry name" value="ABC_TM1"/>
    <property type="match status" value="1"/>
</dbReference>
<dbReference type="InterPro" id="IPR035906">
    <property type="entry name" value="MetI-like_sf"/>
</dbReference>
<dbReference type="CDD" id="cd06261">
    <property type="entry name" value="TM_PBP2"/>
    <property type="match status" value="1"/>
</dbReference>
<comment type="similarity">
    <text evidence="7">Belongs to the binding-protein-dependent transport system permease family.</text>
</comment>
<evidence type="ECO:0000256" key="4">
    <source>
        <dbReference type="ARBA" id="ARBA00022692"/>
    </source>
</evidence>
<evidence type="ECO:0000259" key="8">
    <source>
        <dbReference type="PROSITE" id="PS50928"/>
    </source>
</evidence>
<reference evidence="10" key="1">
    <citation type="submission" date="2016-10" db="EMBL/GenBank/DDBJ databases">
        <authorList>
            <person name="Varghese N."/>
            <person name="Submissions S."/>
        </authorList>
    </citation>
    <scope>NUCLEOTIDE SEQUENCE [LARGE SCALE GENOMIC DNA]</scope>
    <source>
        <strain evidence="10">DSM 46136</strain>
    </source>
</reference>
<keyword evidence="3" id="KW-1003">Cell membrane</keyword>
<keyword evidence="4 7" id="KW-0812">Transmembrane</keyword>
<feature type="transmembrane region" description="Helical" evidence="7">
    <location>
        <begin position="97"/>
        <end position="119"/>
    </location>
</feature>
<name>A0A1I6XZV2_9ACTN</name>
<organism evidence="9 10">
    <name type="scientific">Geodermatophilus amargosae</name>
    <dbReference type="NCBI Taxonomy" id="1296565"/>
    <lineage>
        <taxon>Bacteria</taxon>
        <taxon>Bacillati</taxon>
        <taxon>Actinomycetota</taxon>
        <taxon>Actinomycetes</taxon>
        <taxon>Geodermatophilales</taxon>
        <taxon>Geodermatophilaceae</taxon>
        <taxon>Geodermatophilus</taxon>
    </lineage>
</organism>
<protein>
    <submittedName>
        <fullName evidence="9">Peptide/nickel transport system permease protein</fullName>
    </submittedName>
</protein>
<dbReference type="STRING" id="1296565.SAMN05660657_00776"/>
<keyword evidence="10" id="KW-1185">Reference proteome</keyword>
<dbReference type="SUPFAM" id="SSF161098">
    <property type="entry name" value="MetI-like"/>
    <property type="match status" value="1"/>
</dbReference>
<evidence type="ECO:0000256" key="6">
    <source>
        <dbReference type="ARBA" id="ARBA00023136"/>
    </source>
</evidence>
<comment type="subcellular location">
    <subcellularLocation>
        <location evidence="1 7">Cell membrane</location>
        <topology evidence="1 7">Multi-pass membrane protein</topology>
    </subcellularLocation>
</comment>
<dbReference type="OrthoDB" id="9778910at2"/>
<dbReference type="GO" id="GO:0005886">
    <property type="term" value="C:plasma membrane"/>
    <property type="evidence" value="ECO:0007669"/>
    <property type="project" value="UniProtKB-SubCell"/>
</dbReference>
<evidence type="ECO:0000256" key="3">
    <source>
        <dbReference type="ARBA" id="ARBA00022475"/>
    </source>
</evidence>
<evidence type="ECO:0000256" key="5">
    <source>
        <dbReference type="ARBA" id="ARBA00022989"/>
    </source>
</evidence>
<evidence type="ECO:0000256" key="7">
    <source>
        <dbReference type="RuleBase" id="RU363032"/>
    </source>
</evidence>
<dbReference type="AlphaFoldDB" id="A0A1I6XZV2"/>
<dbReference type="PANTHER" id="PTHR43163">
    <property type="entry name" value="DIPEPTIDE TRANSPORT SYSTEM PERMEASE PROTEIN DPPB-RELATED"/>
    <property type="match status" value="1"/>
</dbReference>
<evidence type="ECO:0000313" key="10">
    <source>
        <dbReference type="Proteomes" id="UP000199546"/>
    </source>
</evidence>
<evidence type="ECO:0000256" key="2">
    <source>
        <dbReference type="ARBA" id="ARBA00022448"/>
    </source>
</evidence>
<keyword evidence="6 7" id="KW-0472">Membrane</keyword>